<dbReference type="Proteomes" id="UP001320898">
    <property type="component" value="Unassembled WGS sequence"/>
</dbReference>
<protein>
    <submittedName>
        <fullName evidence="3">Prolyl-tRNA synthetase associated domain-containing protein</fullName>
    </submittedName>
</protein>
<dbReference type="CDD" id="cd04335">
    <property type="entry name" value="PrdX_deacylase"/>
    <property type="match status" value="1"/>
</dbReference>
<dbReference type="GO" id="GO:0002161">
    <property type="term" value="F:aminoacyl-tRNA deacylase activity"/>
    <property type="evidence" value="ECO:0007669"/>
    <property type="project" value="InterPro"/>
</dbReference>
<sequence length="169" mass="18372">MPFSPDDLFARLDALGIETTTVEHPPLFTVAESQALRGRIAGGHSKNLFLKDKKDQVWLVVAEEDADIDLKRLHARIGSARLSFGKPDLLEALLGVKPGSVTPFGAINDRDGRVIVVLDEALMAHDLLNFHPLTNEATTTIRRDDLVAFLKDCGHEPRIVAVSGADAAD</sequence>
<dbReference type="PANTHER" id="PTHR31423:SF3">
    <property type="entry name" value="PROLYL-TRNA SYNTHETASE ASSOCIATED DOMAIN-CONTAINING PROTEIN 1-RELATED"/>
    <property type="match status" value="1"/>
</dbReference>
<gene>
    <name evidence="3" type="ORF">MUB46_10265</name>
</gene>
<dbReference type="Pfam" id="PF04073">
    <property type="entry name" value="tRNA_edit"/>
    <property type="match status" value="1"/>
</dbReference>
<organism evidence="3 4">
    <name type="scientific">Microbaculum marinisediminis</name>
    <dbReference type="NCBI Taxonomy" id="2931392"/>
    <lineage>
        <taxon>Bacteria</taxon>
        <taxon>Pseudomonadati</taxon>
        <taxon>Pseudomonadota</taxon>
        <taxon>Alphaproteobacteria</taxon>
        <taxon>Hyphomicrobiales</taxon>
        <taxon>Tepidamorphaceae</taxon>
        <taxon>Microbaculum</taxon>
    </lineage>
</organism>
<dbReference type="SUPFAM" id="SSF55826">
    <property type="entry name" value="YbaK/ProRS associated domain"/>
    <property type="match status" value="1"/>
</dbReference>
<comment type="similarity">
    <text evidence="1">Belongs to the PRORSD1 family.</text>
</comment>
<dbReference type="Gene3D" id="3.90.960.10">
    <property type="entry name" value="YbaK/aminoacyl-tRNA synthetase-associated domain"/>
    <property type="match status" value="1"/>
</dbReference>
<accession>A0AAW5QWE8</accession>
<name>A0AAW5QWE8_9HYPH</name>
<dbReference type="EMBL" id="JALIDZ010000004">
    <property type="protein sequence ID" value="MCT8972242.1"/>
    <property type="molecule type" value="Genomic_DNA"/>
</dbReference>
<evidence type="ECO:0000256" key="1">
    <source>
        <dbReference type="ARBA" id="ARBA00010201"/>
    </source>
</evidence>
<dbReference type="AlphaFoldDB" id="A0AAW5QWE8"/>
<reference evidence="3 4" key="1">
    <citation type="submission" date="2022-04" db="EMBL/GenBank/DDBJ databases">
        <authorList>
            <person name="Ye Y.-Q."/>
            <person name="Du Z.-J."/>
        </authorList>
    </citation>
    <scope>NUCLEOTIDE SEQUENCE [LARGE SCALE GENOMIC DNA]</scope>
    <source>
        <strain evidence="3 4">A6E488</strain>
    </source>
</reference>
<feature type="domain" description="YbaK/aminoacyl-tRNA synthetase-associated" evidence="2">
    <location>
        <begin position="24"/>
        <end position="148"/>
    </location>
</feature>
<evidence type="ECO:0000313" key="3">
    <source>
        <dbReference type="EMBL" id="MCT8972242.1"/>
    </source>
</evidence>
<evidence type="ECO:0000313" key="4">
    <source>
        <dbReference type="Proteomes" id="UP001320898"/>
    </source>
</evidence>
<dbReference type="InterPro" id="IPR036754">
    <property type="entry name" value="YbaK/aa-tRNA-synt-asso_dom_sf"/>
</dbReference>
<keyword evidence="4" id="KW-1185">Reference proteome</keyword>
<dbReference type="FunFam" id="3.90.960.10:FF:000005">
    <property type="entry name" value="Putative prolyl-tRNA synthetase"/>
    <property type="match status" value="1"/>
</dbReference>
<evidence type="ECO:0000259" key="2">
    <source>
        <dbReference type="Pfam" id="PF04073"/>
    </source>
</evidence>
<dbReference type="PANTHER" id="PTHR31423">
    <property type="entry name" value="YBAK DOMAIN-CONTAINING PROTEIN"/>
    <property type="match status" value="1"/>
</dbReference>
<dbReference type="InterPro" id="IPR007214">
    <property type="entry name" value="YbaK/aa-tRNA-synth-assoc-dom"/>
</dbReference>
<comment type="caution">
    <text evidence="3">The sequence shown here is derived from an EMBL/GenBank/DDBJ whole genome shotgun (WGS) entry which is preliminary data.</text>
</comment>
<dbReference type="RefSeq" id="WP_261615809.1">
    <property type="nucleotide sequence ID" value="NZ_JALIDZ010000004.1"/>
</dbReference>
<proteinExistence type="inferred from homology"/>
<dbReference type="InterPro" id="IPR040285">
    <property type="entry name" value="ProX/PRXD1"/>
</dbReference>